<evidence type="ECO:0000259" key="1">
    <source>
        <dbReference type="SMART" id="SM00892"/>
    </source>
</evidence>
<proteinExistence type="predicted"/>
<feature type="domain" description="DNA/RNA non-specific endonuclease/pyrophosphatase/phosphodiesterase" evidence="1">
    <location>
        <begin position="107"/>
        <end position="280"/>
    </location>
</feature>
<dbReference type="Pfam" id="PF01223">
    <property type="entry name" value="Endonuclease_NS"/>
    <property type="match status" value="1"/>
</dbReference>
<evidence type="ECO:0000313" key="3">
    <source>
        <dbReference type="Proteomes" id="UP000234579"/>
    </source>
</evidence>
<name>A0A2I2A954_9LACO</name>
<sequence length="282" mass="30972">MRKNNRYKLVIMLVLFISSLFISGNFFANSFGPILKTTGNISLFDKLNGNSTGHAGYSNYPTSAIANEGLPDEVKKALGNDIRYNGHGAFIINGGNNDLNANVASAPYVQNTVDNLGRPGVANALVNKTSRLYADRQDTQNSASDWVPKGYHQRRNLKGTYTFAYNRGHLIGYAIAGSIPGFNASESNQQNIITQTSWSNQAGSDDNTGQNYYEGLVRKAQDQNKTVRYRVTPMYVKDNLVASGVHLEAKSNDLSLQFNVYVPNVQGNIIINYANGNTTIRK</sequence>
<dbReference type="GO" id="GO:0003676">
    <property type="term" value="F:nucleic acid binding"/>
    <property type="evidence" value="ECO:0007669"/>
    <property type="project" value="InterPro"/>
</dbReference>
<gene>
    <name evidence="2" type="ORF">CYR79_08980</name>
</gene>
<dbReference type="InterPro" id="IPR001604">
    <property type="entry name" value="Endo_G_ENPP1-like_dom"/>
</dbReference>
<comment type="caution">
    <text evidence="2">The sequence shown here is derived from an EMBL/GenBank/DDBJ whole genome shotgun (WGS) entry which is preliminary data.</text>
</comment>
<dbReference type="Proteomes" id="UP000234579">
    <property type="component" value="Unassembled WGS sequence"/>
</dbReference>
<dbReference type="AlphaFoldDB" id="A0A2I2A954"/>
<dbReference type="EMBL" id="PKGI01000045">
    <property type="protein sequence ID" value="PLA75888.1"/>
    <property type="molecule type" value="Genomic_DNA"/>
</dbReference>
<dbReference type="InterPro" id="IPR044929">
    <property type="entry name" value="DNA/RNA_non-sp_Endonuclease_sf"/>
</dbReference>
<dbReference type="SMART" id="SM00892">
    <property type="entry name" value="Endonuclease_NS"/>
    <property type="match status" value="1"/>
</dbReference>
<evidence type="ECO:0000313" key="2">
    <source>
        <dbReference type="EMBL" id="PLA75888.1"/>
    </source>
</evidence>
<dbReference type="GO" id="GO:0046872">
    <property type="term" value="F:metal ion binding"/>
    <property type="evidence" value="ECO:0007669"/>
    <property type="project" value="InterPro"/>
</dbReference>
<organism evidence="2 3">
    <name type="scientific">Ligilactobacillus agilis</name>
    <dbReference type="NCBI Taxonomy" id="1601"/>
    <lineage>
        <taxon>Bacteria</taxon>
        <taxon>Bacillati</taxon>
        <taxon>Bacillota</taxon>
        <taxon>Bacilli</taxon>
        <taxon>Lactobacillales</taxon>
        <taxon>Lactobacillaceae</taxon>
        <taxon>Ligilactobacillus</taxon>
    </lineage>
</organism>
<dbReference type="GO" id="GO:0016787">
    <property type="term" value="F:hydrolase activity"/>
    <property type="evidence" value="ECO:0007669"/>
    <property type="project" value="InterPro"/>
</dbReference>
<reference evidence="3" key="1">
    <citation type="submission" date="2017-12" db="EMBL/GenBank/DDBJ databases">
        <authorList>
            <person name="Christensen H."/>
        </authorList>
    </citation>
    <scope>NUCLEOTIDE SEQUENCE [LARGE SCALE GENOMIC DNA]</scope>
    <source>
        <strain evidence="3">268A</strain>
    </source>
</reference>
<accession>A0A2I2A954</accession>
<dbReference type="RefSeq" id="WP_101812242.1">
    <property type="nucleotide sequence ID" value="NZ_PKGI01000045.1"/>
</dbReference>
<dbReference type="Gene3D" id="3.40.570.10">
    <property type="entry name" value="Extracellular Endonuclease, subunit A"/>
    <property type="match status" value="1"/>
</dbReference>
<protein>
    <submittedName>
        <fullName evidence="2">DNA-entry nuclease</fullName>
    </submittedName>
</protein>